<reference evidence="7" key="1">
    <citation type="submission" date="2016-10" db="EMBL/GenBank/DDBJ databases">
        <authorList>
            <person name="Varghese N."/>
            <person name="Submissions S."/>
        </authorList>
    </citation>
    <scope>NUCLEOTIDE SEQUENCE [LARGE SCALE GENOMIC DNA]</scope>
    <source>
        <strain evidence="7">DSM 23439</strain>
    </source>
</reference>
<feature type="domain" description="CENP-V/GFA" evidence="5">
    <location>
        <begin position="6"/>
        <end position="120"/>
    </location>
</feature>
<accession>A0A1I1KWC8</accession>
<keyword evidence="4" id="KW-0456">Lyase</keyword>
<organism evidence="6 7">
    <name type="scientific">Kushneria avicenniae</name>
    <dbReference type="NCBI Taxonomy" id="402385"/>
    <lineage>
        <taxon>Bacteria</taxon>
        <taxon>Pseudomonadati</taxon>
        <taxon>Pseudomonadota</taxon>
        <taxon>Gammaproteobacteria</taxon>
        <taxon>Oceanospirillales</taxon>
        <taxon>Halomonadaceae</taxon>
        <taxon>Kushneria</taxon>
    </lineage>
</organism>
<evidence type="ECO:0000313" key="7">
    <source>
        <dbReference type="Proteomes" id="UP000199046"/>
    </source>
</evidence>
<comment type="similarity">
    <text evidence="1">Belongs to the Gfa family.</text>
</comment>
<dbReference type="PANTHER" id="PTHR33337">
    <property type="entry name" value="GFA DOMAIN-CONTAINING PROTEIN"/>
    <property type="match status" value="1"/>
</dbReference>
<dbReference type="OrthoDB" id="9786619at2"/>
<keyword evidence="7" id="KW-1185">Reference proteome</keyword>
<dbReference type="InterPro" id="IPR006913">
    <property type="entry name" value="CENP-V/GFA"/>
</dbReference>
<evidence type="ECO:0000256" key="2">
    <source>
        <dbReference type="ARBA" id="ARBA00022723"/>
    </source>
</evidence>
<dbReference type="EMBL" id="FOLY01000004">
    <property type="protein sequence ID" value="SFC65094.1"/>
    <property type="molecule type" value="Genomic_DNA"/>
</dbReference>
<evidence type="ECO:0000256" key="3">
    <source>
        <dbReference type="ARBA" id="ARBA00022833"/>
    </source>
</evidence>
<name>A0A1I1KWC8_9GAMM</name>
<evidence type="ECO:0000256" key="4">
    <source>
        <dbReference type="ARBA" id="ARBA00023239"/>
    </source>
</evidence>
<dbReference type="RefSeq" id="WP_090133921.1">
    <property type="nucleotide sequence ID" value="NZ_FOLY01000004.1"/>
</dbReference>
<dbReference type="GO" id="GO:0016846">
    <property type="term" value="F:carbon-sulfur lyase activity"/>
    <property type="evidence" value="ECO:0007669"/>
    <property type="project" value="InterPro"/>
</dbReference>
<protein>
    <submittedName>
        <fullName evidence="6">Uncharacterized conserved protein</fullName>
    </submittedName>
</protein>
<dbReference type="Pfam" id="PF04828">
    <property type="entry name" value="GFA"/>
    <property type="match status" value="1"/>
</dbReference>
<dbReference type="PANTHER" id="PTHR33337:SF40">
    <property type="entry name" value="CENP-V_GFA DOMAIN-CONTAINING PROTEIN-RELATED"/>
    <property type="match status" value="1"/>
</dbReference>
<gene>
    <name evidence="6" type="ORF">SAMN05421848_2223</name>
</gene>
<dbReference type="Gene3D" id="3.90.1590.10">
    <property type="entry name" value="glutathione-dependent formaldehyde- activating enzyme (gfa)"/>
    <property type="match status" value="1"/>
</dbReference>
<dbReference type="GO" id="GO:0046872">
    <property type="term" value="F:metal ion binding"/>
    <property type="evidence" value="ECO:0007669"/>
    <property type="project" value="UniProtKB-KW"/>
</dbReference>
<sequence length="141" mass="15766">MSTHTYRLSCDCGNAILTARGAPEVSLYCHCGSCRALYGTVMLAGTAWRDDRVELPEADRVIDYKMSDRDMRRFVCRECGVTLYGRHRPGMPVIPHSLFRKANGGELPAELAPTLHLFYRDRVLDVADDLPRSDGGELMGM</sequence>
<evidence type="ECO:0000256" key="1">
    <source>
        <dbReference type="ARBA" id="ARBA00005495"/>
    </source>
</evidence>
<evidence type="ECO:0000313" key="6">
    <source>
        <dbReference type="EMBL" id="SFC65094.1"/>
    </source>
</evidence>
<dbReference type="Proteomes" id="UP000199046">
    <property type="component" value="Unassembled WGS sequence"/>
</dbReference>
<proteinExistence type="inferred from homology"/>
<dbReference type="InterPro" id="IPR011057">
    <property type="entry name" value="Mss4-like_sf"/>
</dbReference>
<keyword evidence="2" id="KW-0479">Metal-binding</keyword>
<dbReference type="STRING" id="402385.SAMN05421848_2223"/>
<keyword evidence="3" id="KW-0862">Zinc</keyword>
<dbReference type="AlphaFoldDB" id="A0A1I1KWC8"/>
<evidence type="ECO:0000259" key="5">
    <source>
        <dbReference type="PROSITE" id="PS51891"/>
    </source>
</evidence>
<dbReference type="PROSITE" id="PS51891">
    <property type="entry name" value="CENP_V_GFA"/>
    <property type="match status" value="1"/>
</dbReference>
<dbReference type="SUPFAM" id="SSF51316">
    <property type="entry name" value="Mss4-like"/>
    <property type="match status" value="1"/>
</dbReference>